<keyword evidence="4" id="KW-1185">Reference proteome</keyword>
<evidence type="ECO:0000313" key="4">
    <source>
        <dbReference type="Proteomes" id="UP000027002"/>
    </source>
</evidence>
<accession>A0A063BLT6</accession>
<evidence type="ECO:0008006" key="6">
    <source>
        <dbReference type="Google" id="ProtNLM"/>
    </source>
</evidence>
<gene>
    <name evidence="3" type="ORF">UV8b_04968</name>
    <name evidence="2" type="ORF">UVI_02062560</name>
</gene>
<reference evidence="2" key="1">
    <citation type="journal article" date="2016" name="Genome Announc.">
        <title>Genome Sequence of Ustilaginoidea virens IPU010, a Rice Pathogenic Fungus Causing False Smut.</title>
        <authorList>
            <person name="Kumagai T."/>
            <person name="Ishii T."/>
            <person name="Terai G."/>
            <person name="Umemura M."/>
            <person name="Machida M."/>
            <person name="Asai K."/>
        </authorList>
    </citation>
    <scope>NUCLEOTIDE SEQUENCE [LARGE SCALE GENOMIC DNA]</scope>
    <source>
        <strain evidence="2">IPU010</strain>
    </source>
</reference>
<sequence>MALPFNVDAVKRNARAYGFSTQQSATFAHLAVAKLRDLHAASNQPVPLERIAEAIKLHACQEVERERAIRPEVRQRGISIMDDMEEELRLLDHVANIRTTIVVEERGGSRARRFQFDGDGLDAYFGKKDPYSSSHRDMQQTLSLQQQQHQRRDIITALCARIELAVELGKWLGPRDIVNLYATSRTFHNAVNEHLLSSIRAWIAHRAPEAGRLFKFNLYRRHLVPDPAGRTWQTHYAGTETQTSMPQLMRRIRTVPGLRYLQLVLGRDRHCREILAVMARNGLLMPKTMHHTLLRLWLLMDIATSGQRQALLRNQDMWTDEHLYNAQMFLVKLSMLFNDPIYGPMTNELLRVTMGQKGLYPLWQLLLRKRFTNVAEIVELQVRYDWEPPRQLYAAAGSRPDEAVVIHGVPLQEVGRDHLEGWGLGEAHLLRPDELIPLEAVARGLELDSHLMYMMTWGYVDFETGDNVVPSEDDVHMSDEEDALGHADTSGHWKRKHALKKRFGALSPESQRQIMQDDEDDRLKALAWTGDTTDYYCCHDGGDGADDADDADAREAYSLEDEITRGFIVNRQDGTGPAPPASSSDRVAWQGFVDQALANVPADLGDEQALGAQAWQNYHNDELYNDWDWQTWLRQEEQGQGARDSGPWTWEAPPHEEAGAQAPAHPSGDGDGDGDGDSDDTVILDRLVDDGNDHDRDRDHDGNDHDGPHRQLCSELADYFAADADNPVPGEQLKALLAEHCPQVLSGAEYPADAGEACRPSSPGDPGWGHVLTE</sequence>
<feature type="region of interest" description="Disordered" evidence="1">
    <location>
        <begin position="753"/>
        <end position="774"/>
    </location>
</feature>
<dbReference type="HOGENOM" id="CLU_024517_0_0_1"/>
<protein>
    <recommendedName>
        <fullName evidence="6">Histidine kinase group protein</fullName>
    </recommendedName>
</protein>
<evidence type="ECO:0000256" key="1">
    <source>
        <dbReference type="SAM" id="MobiDB-lite"/>
    </source>
</evidence>
<dbReference type="RefSeq" id="XP_042998400.1">
    <property type="nucleotide sequence ID" value="XM_043142466.1"/>
</dbReference>
<dbReference type="Proteomes" id="UP000054053">
    <property type="component" value="Unassembled WGS sequence"/>
</dbReference>
<organism evidence="2 5">
    <name type="scientific">Ustilaginoidea virens</name>
    <name type="common">Rice false smut fungus</name>
    <name type="synonym">Villosiclava virens</name>
    <dbReference type="NCBI Taxonomy" id="1159556"/>
    <lineage>
        <taxon>Eukaryota</taxon>
        <taxon>Fungi</taxon>
        <taxon>Dikarya</taxon>
        <taxon>Ascomycota</taxon>
        <taxon>Pezizomycotina</taxon>
        <taxon>Sordariomycetes</taxon>
        <taxon>Hypocreomycetidae</taxon>
        <taxon>Hypocreales</taxon>
        <taxon>Clavicipitaceae</taxon>
        <taxon>Ustilaginoidea</taxon>
    </lineage>
</organism>
<dbReference type="AlphaFoldDB" id="A0A063BLT6"/>
<dbReference type="OrthoDB" id="4966at2759"/>
<evidence type="ECO:0000313" key="5">
    <source>
        <dbReference type="Proteomes" id="UP000054053"/>
    </source>
</evidence>
<feature type="region of interest" description="Disordered" evidence="1">
    <location>
        <begin position="636"/>
        <end position="710"/>
    </location>
</feature>
<evidence type="ECO:0000313" key="3">
    <source>
        <dbReference type="EMBL" id="QUC20727.1"/>
    </source>
</evidence>
<dbReference type="KEGG" id="uvi:66065746"/>
<dbReference type="Proteomes" id="UP000027002">
    <property type="component" value="Chromosome 4"/>
</dbReference>
<reference evidence="3" key="3">
    <citation type="submission" date="2020-03" db="EMBL/GenBank/DDBJ databases">
        <title>A mixture of massive structural variations and highly conserved coding sequences in Ustilaginoidea virens genome.</title>
        <authorList>
            <person name="Zhang K."/>
            <person name="Zhao Z."/>
            <person name="Zhang Z."/>
            <person name="Li Y."/>
            <person name="Hsiang T."/>
            <person name="Sun W."/>
        </authorList>
    </citation>
    <scope>NUCLEOTIDE SEQUENCE</scope>
    <source>
        <strain evidence="3">UV-8b</strain>
    </source>
</reference>
<dbReference type="STRING" id="1159556.A0A063BLT6"/>
<feature type="compositionally biased region" description="Basic and acidic residues" evidence="1">
    <location>
        <begin position="686"/>
        <end position="709"/>
    </location>
</feature>
<name>A0A063BLT6_USTVR</name>
<reference evidence="5" key="2">
    <citation type="journal article" date="2016" name="Genome Announc.">
        <title>Genome sequence of Ustilaginoidea virens IPU010, a rice pathogenic fungus causing false smut.</title>
        <authorList>
            <person name="Kumagai T."/>
            <person name="Ishii T."/>
            <person name="Terai G."/>
            <person name="Umemura M."/>
            <person name="Machida M."/>
            <person name="Asai K."/>
        </authorList>
    </citation>
    <scope>NUCLEOTIDE SEQUENCE [LARGE SCALE GENOMIC DNA]</scope>
    <source>
        <strain evidence="5">IPU010</strain>
    </source>
</reference>
<proteinExistence type="predicted"/>
<dbReference type="EMBL" id="CP072756">
    <property type="protein sequence ID" value="QUC20727.1"/>
    <property type="molecule type" value="Genomic_DNA"/>
</dbReference>
<feature type="compositionally biased region" description="Acidic residues" evidence="1">
    <location>
        <begin position="670"/>
        <end position="682"/>
    </location>
</feature>
<evidence type="ECO:0000313" key="2">
    <source>
        <dbReference type="EMBL" id="GAO19276.1"/>
    </source>
</evidence>
<dbReference type="GeneID" id="66065746"/>
<dbReference type="EMBL" id="BBTG02000076">
    <property type="protein sequence ID" value="GAO19276.1"/>
    <property type="molecule type" value="Genomic_DNA"/>
</dbReference>